<evidence type="ECO:0000313" key="19">
    <source>
        <dbReference type="EMBL" id="GAF26821.1"/>
    </source>
</evidence>
<comment type="catalytic activity">
    <reaction evidence="15">
        <text>a CDP-1,2-diacyl-sn-glycerol + sn-glycerol 3-phosphate = a 1,2-diacyl-sn-glycero-3-phospho-(1'-sn-glycero-3'-phosphate) + CMP + H(+)</text>
        <dbReference type="Rhea" id="RHEA:12593"/>
        <dbReference type="ChEBI" id="CHEBI:15378"/>
        <dbReference type="ChEBI" id="CHEBI:57597"/>
        <dbReference type="ChEBI" id="CHEBI:58332"/>
        <dbReference type="ChEBI" id="CHEBI:60110"/>
        <dbReference type="ChEBI" id="CHEBI:60377"/>
        <dbReference type="EC" id="2.7.8.5"/>
    </reaction>
</comment>
<dbReference type="PIRSF" id="PIRSF000847">
    <property type="entry name" value="Phos_ph_gly_syn"/>
    <property type="match status" value="1"/>
</dbReference>
<evidence type="ECO:0000256" key="3">
    <source>
        <dbReference type="ARBA" id="ARBA00005042"/>
    </source>
</evidence>
<evidence type="ECO:0000256" key="12">
    <source>
        <dbReference type="ARBA" id="ARBA00023136"/>
    </source>
</evidence>
<comment type="similarity">
    <text evidence="4 17">Belongs to the CDP-alcohol phosphatidyltransferase class-I family.</text>
</comment>
<dbReference type="GeneID" id="45617105"/>
<dbReference type="UniPathway" id="UPA00084">
    <property type="reaction ID" value="UER00503"/>
</dbReference>
<gene>
    <name evidence="19" type="ORF">MTY_2161</name>
</gene>
<dbReference type="EMBL" id="DF238840">
    <property type="protein sequence ID" value="GAF26821.1"/>
    <property type="molecule type" value="Genomic_DNA"/>
</dbReference>
<dbReference type="InterPro" id="IPR050324">
    <property type="entry name" value="CDP-alcohol_PTase-I"/>
</dbReference>
<evidence type="ECO:0000256" key="16">
    <source>
        <dbReference type="NCBIfam" id="TIGR00560"/>
    </source>
</evidence>
<evidence type="ECO:0000256" key="10">
    <source>
        <dbReference type="ARBA" id="ARBA00022989"/>
    </source>
</evidence>
<dbReference type="Proteomes" id="UP000063718">
    <property type="component" value="Unassembled WGS sequence"/>
</dbReference>
<keyword evidence="10 18" id="KW-1133">Transmembrane helix</keyword>
<comment type="function">
    <text evidence="1">This protein catalyzes the committed step to the synthesis of the acidic phospholipids.</text>
</comment>
<sequence>MTLANRVTMLRLMLVPLFVFFILRPWGPGYYLAAGLFLLAAATDGLDGYLARRRAEVSGLGKLLDPLVDKLLVTTALVLLVQMHLVPGWAVVLIIGREFLISGLRQVAAGEGLILAASYWGKIKTFAQVIAVVALLVGIPWALLILYGALALTLISGFHYFFLNRELLYRLG</sequence>
<organism evidence="19">
    <name type="scientific">Moorella thermoacetica Y72</name>
    <dbReference type="NCBI Taxonomy" id="1325331"/>
    <lineage>
        <taxon>Bacteria</taxon>
        <taxon>Bacillati</taxon>
        <taxon>Bacillota</taxon>
        <taxon>Clostridia</taxon>
        <taxon>Neomoorellales</taxon>
        <taxon>Neomoorellaceae</taxon>
        <taxon>Neomoorella</taxon>
    </lineage>
</organism>
<dbReference type="Gene3D" id="1.20.120.1760">
    <property type="match status" value="1"/>
</dbReference>
<evidence type="ECO:0000256" key="11">
    <source>
        <dbReference type="ARBA" id="ARBA00023098"/>
    </source>
</evidence>
<feature type="transmembrane region" description="Helical" evidence="18">
    <location>
        <begin position="129"/>
        <end position="162"/>
    </location>
</feature>
<evidence type="ECO:0000256" key="14">
    <source>
        <dbReference type="ARBA" id="ARBA00023264"/>
    </source>
</evidence>
<evidence type="ECO:0000256" key="9">
    <source>
        <dbReference type="ARBA" id="ARBA00022692"/>
    </source>
</evidence>
<dbReference type="PANTHER" id="PTHR14269">
    <property type="entry name" value="CDP-DIACYLGLYCEROL--GLYCEROL-3-PHOSPHATE 3-PHOSPHATIDYLTRANSFERASE-RELATED"/>
    <property type="match status" value="1"/>
</dbReference>
<dbReference type="PANTHER" id="PTHR14269:SF62">
    <property type="entry name" value="CDP-DIACYLGLYCEROL--GLYCEROL-3-PHOSPHATE 3-PHOSPHATIDYLTRANSFERASE 1, CHLOROPLASTIC"/>
    <property type="match status" value="1"/>
</dbReference>
<evidence type="ECO:0000256" key="15">
    <source>
        <dbReference type="ARBA" id="ARBA00048586"/>
    </source>
</evidence>
<evidence type="ECO:0000256" key="8">
    <source>
        <dbReference type="ARBA" id="ARBA00022679"/>
    </source>
</evidence>
<dbReference type="NCBIfam" id="TIGR00560">
    <property type="entry name" value="pgsA"/>
    <property type="match status" value="1"/>
</dbReference>
<dbReference type="RefSeq" id="WP_011392589.1">
    <property type="nucleotide sequence ID" value="NZ_DF238840.1"/>
</dbReference>
<keyword evidence="7" id="KW-0444">Lipid biosynthesis</keyword>
<dbReference type="InterPro" id="IPR000462">
    <property type="entry name" value="CDP-OH_P_trans"/>
</dbReference>
<dbReference type="InterPro" id="IPR043130">
    <property type="entry name" value="CDP-OH_PTrfase_TM_dom"/>
</dbReference>
<dbReference type="InterPro" id="IPR004570">
    <property type="entry name" value="Phosphatidylglycerol_P_synth"/>
</dbReference>
<dbReference type="PROSITE" id="PS00379">
    <property type="entry name" value="CDP_ALCOHOL_P_TRANSF"/>
    <property type="match status" value="1"/>
</dbReference>
<evidence type="ECO:0000256" key="18">
    <source>
        <dbReference type="SAM" id="Phobius"/>
    </source>
</evidence>
<comment type="pathway">
    <text evidence="3">Phospholipid metabolism; phosphatidylglycerol biosynthesis; phosphatidylglycerol from CDP-diacylglycerol: step 1/2.</text>
</comment>
<keyword evidence="8 17" id="KW-0808">Transferase</keyword>
<proteinExistence type="inferred from homology"/>
<evidence type="ECO:0000256" key="17">
    <source>
        <dbReference type="RuleBase" id="RU003750"/>
    </source>
</evidence>
<name>A0A0S6UDJ1_NEOTH</name>
<keyword evidence="11" id="KW-0443">Lipid metabolism</keyword>
<keyword evidence="9 18" id="KW-0812">Transmembrane</keyword>
<evidence type="ECO:0000256" key="2">
    <source>
        <dbReference type="ARBA" id="ARBA00004141"/>
    </source>
</evidence>
<evidence type="ECO:0000256" key="6">
    <source>
        <dbReference type="ARBA" id="ARBA00014944"/>
    </source>
</evidence>
<evidence type="ECO:0000256" key="1">
    <source>
        <dbReference type="ARBA" id="ARBA00003973"/>
    </source>
</evidence>
<dbReference type="GO" id="GO:0008444">
    <property type="term" value="F:CDP-diacylglycerol-glycerol-3-phosphate 3-phosphatidyltransferase activity"/>
    <property type="evidence" value="ECO:0007669"/>
    <property type="project" value="UniProtKB-UniRule"/>
</dbReference>
<reference evidence="19" key="1">
    <citation type="journal article" date="2014" name="Gene">
        <title>Genome-guided analysis of transformation efficiency and carbon dioxide assimilation by Moorella thermoacetica Y72.</title>
        <authorList>
            <person name="Tsukahara K."/>
            <person name="Kita A."/>
            <person name="Nakashimada Y."/>
            <person name="Hoshino T."/>
            <person name="Murakami K."/>
        </authorList>
    </citation>
    <scope>NUCLEOTIDE SEQUENCE [LARGE SCALE GENOMIC DNA]</scope>
    <source>
        <strain evidence="19">Y72</strain>
    </source>
</reference>
<dbReference type="Pfam" id="PF01066">
    <property type="entry name" value="CDP-OH_P_transf"/>
    <property type="match status" value="1"/>
</dbReference>
<keyword evidence="12 18" id="KW-0472">Membrane</keyword>
<dbReference type="GO" id="GO:0016020">
    <property type="term" value="C:membrane"/>
    <property type="evidence" value="ECO:0007669"/>
    <property type="project" value="UniProtKB-SubCell"/>
</dbReference>
<feature type="transmembrane region" description="Helical" evidence="18">
    <location>
        <begin position="71"/>
        <end position="95"/>
    </location>
</feature>
<evidence type="ECO:0000256" key="5">
    <source>
        <dbReference type="ARBA" id="ARBA00013170"/>
    </source>
</evidence>
<accession>A0A0S6UDJ1</accession>
<comment type="subcellular location">
    <subcellularLocation>
        <location evidence="2">Membrane</location>
        <topology evidence="2">Multi-pass membrane protein</topology>
    </subcellularLocation>
</comment>
<evidence type="ECO:0000256" key="7">
    <source>
        <dbReference type="ARBA" id="ARBA00022516"/>
    </source>
</evidence>
<evidence type="ECO:0000256" key="13">
    <source>
        <dbReference type="ARBA" id="ARBA00023209"/>
    </source>
</evidence>
<dbReference type="InterPro" id="IPR048254">
    <property type="entry name" value="CDP_ALCOHOL_P_TRANSF_CS"/>
</dbReference>
<keyword evidence="13" id="KW-0594">Phospholipid biosynthesis</keyword>
<dbReference type="GO" id="GO:0006655">
    <property type="term" value="P:phosphatidylglycerol biosynthetic process"/>
    <property type="evidence" value="ECO:0007669"/>
    <property type="project" value="UniProtKB-UniPathway"/>
</dbReference>
<protein>
    <recommendedName>
        <fullName evidence="6 16">CDP-diacylglycerol--glycerol-3-phosphate 3-phosphatidyltransferase</fullName>
        <ecNumber evidence="5 16">2.7.8.5</ecNumber>
    </recommendedName>
</protein>
<feature type="transmembrane region" description="Helical" evidence="18">
    <location>
        <begin position="29"/>
        <end position="50"/>
    </location>
</feature>
<dbReference type="AlphaFoldDB" id="A0A0S6UDJ1"/>
<keyword evidence="14" id="KW-1208">Phospholipid metabolism</keyword>
<evidence type="ECO:0000256" key="4">
    <source>
        <dbReference type="ARBA" id="ARBA00010441"/>
    </source>
</evidence>
<dbReference type="EC" id="2.7.8.5" evidence="5 16"/>